<keyword evidence="3" id="KW-0812">Transmembrane</keyword>
<dbReference type="EMBL" id="GG662628">
    <property type="protein sequence ID" value="EAS00128.2"/>
    <property type="molecule type" value="Genomic_DNA"/>
</dbReference>
<proteinExistence type="predicted"/>
<keyword evidence="1" id="KW-0863">Zinc-finger</keyword>
<keyword evidence="1" id="KW-0862">Zinc</keyword>
<feature type="compositionally biased region" description="Polar residues" evidence="2">
    <location>
        <begin position="82"/>
        <end position="103"/>
    </location>
</feature>
<dbReference type="Gene3D" id="3.30.40.10">
    <property type="entry name" value="Zinc/RING finger domain, C3HC4 (zinc finger)"/>
    <property type="match status" value="1"/>
</dbReference>
<evidence type="ECO:0000256" key="3">
    <source>
        <dbReference type="SAM" id="Phobius"/>
    </source>
</evidence>
<feature type="region of interest" description="Disordered" evidence="2">
    <location>
        <begin position="81"/>
        <end position="103"/>
    </location>
</feature>
<feature type="compositionally biased region" description="Basic residues" evidence="2">
    <location>
        <begin position="465"/>
        <end position="474"/>
    </location>
</feature>
<dbReference type="GeneID" id="7827710"/>
<gene>
    <name evidence="5" type="ORF">TTHERM_00797890</name>
</gene>
<accession>Q23UD7</accession>
<dbReference type="GO" id="GO:0008270">
    <property type="term" value="F:zinc ion binding"/>
    <property type="evidence" value="ECO:0007669"/>
    <property type="project" value="UniProtKB-KW"/>
</dbReference>
<keyword evidence="6" id="KW-1185">Reference proteome</keyword>
<dbReference type="RefSeq" id="XP_001020373.2">
    <property type="nucleotide sequence ID" value="XM_001020373.2"/>
</dbReference>
<evidence type="ECO:0000313" key="6">
    <source>
        <dbReference type="Proteomes" id="UP000009168"/>
    </source>
</evidence>
<feature type="transmembrane region" description="Helical" evidence="3">
    <location>
        <begin position="167"/>
        <end position="187"/>
    </location>
</feature>
<dbReference type="InterPro" id="IPR001841">
    <property type="entry name" value="Znf_RING"/>
</dbReference>
<dbReference type="PANTHER" id="PTHR12109">
    <property type="entry name" value="RING FINGER PROTEIN 141-RELATED"/>
    <property type="match status" value="1"/>
</dbReference>
<dbReference type="SMART" id="SM00184">
    <property type="entry name" value="RING"/>
    <property type="match status" value="1"/>
</dbReference>
<reference evidence="6" key="1">
    <citation type="journal article" date="2006" name="PLoS Biol.">
        <title>Macronuclear genome sequence of the ciliate Tetrahymena thermophila, a model eukaryote.</title>
        <authorList>
            <person name="Eisen J.A."/>
            <person name="Coyne R.S."/>
            <person name="Wu M."/>
            <person name="Wu D."/>
            <person name="Thiagarajan M."/>
            <person name="Wortman J.R."/>
            <person name="Badger J.H."/>
            <person name="Ren Q."/>
            <person name="Amedeo P."/>
            <person name="Jones K.M."/>
            <person name="Tallon L.J."/>
            <person name="Delcher A.L."/>
            <person name="Salzberg S.L."/>
            <person name="Silva J.C."/>
            <person name="Haas B.J."/>
            <person name="Majoros W.H."/>
            <person name="Farzad M."/>
            <person name="Carlton J.M."/>
            <person name="Smith R.K. Jr."/>
            <person name="Garg J."/>
            <person name="Pearlman R.E."/>
            <person name="Karrer K.M."/>
            <person name="Sun L."/>
            <person name="Manning G."/>
            <person name="Elde N.C."/>
            <person name="Turkewitz A.P."/>
            <person name="Asai D.J."/>
            <person name="Wilkes D.E."/>
            <person name="Wang Y."/>
            <person name="Cai H."/>
            <person name="Collins K."/>
            <person name="Stewart B.A."/>
            <person name="Lee S.R."/>
            <person name="Wilamowska K."/>
            <person name="Weinberg Z."/>
            <person name="Ruzzo W.L."/>
            <person name="Wloga D."/>
            <person name="Gaertig J."/>
            <person name="Frankel J."/>
            <person name="Tsao C.-C."/>
            <person name="Gorovsky M.A."/>
            <person name="Keeling P.J."/>
            <person name="Waller R.F."/>
            <person name="Patron N.J."/>
            <person name="Cherry J.M."/>
            <person name="Stover N.A."/>
            <person name="Krieger C.J."/>
            <person name="del Toro C."/>
            <person name="Ryder H.F."/>
            <person name="Williamson S.C."/>
            <person name="Barbeau R.A."/>
            <person name="Hamilton E.P."/>
            <person name="Orias E."/>
        </authorList>
    </citation>
    <scope>NUCLEOTIDE SEQUENCE [LARGE SCALE GENOMIC DNA]</scope>
    <source>
        <strain evidence="6">SB210</strain>
    </source>
</reference>
<keyword evidence="3" id="KW-0472">Membrane</keyword>
<dbReference type="OrthoDB" id="312892at2759"/>
<feature type="domain" description="RING-type" evidence="4">
    <location>
        <begin position="671"/>
        <end position="710"/>
    </location>
</feature>
<evidence type="ECO:0000313" key="5">
    <source>
        <dbReference type="EMBL" id="EAS00128.2"/>
    </source>
</evidence>
<keyword evidence="1" id="KW-0479">Metal-binding</keyword>
<feature type="transmembrane region" description="Helical" evidence="3">
    <location>
        <begin position="240"/>
        <end position="259"/>
    </location>
</feature>
<evidence type="ECO:0000256" key="1">
    <source>
        <dbReference type="PROSITE-ProRule" id="PRU00175"/>
    </source>
</evidence>
<dbReference type="InterPro" id="IPR047126">
    <property type="entry name" value="RNF141-like"/>
</dbReference>
<keyword evidence="3" id="KW-1133">Transmembrane helix</keyword>
<feature type="transmembrane region" description="Helical" evidence="3">
    <location>
        <begin position="193"/>
        <end position="210"/>
    </location>
</feature>
<feature type="transmembrane region" description="Helical" evidence="3">
    <location>
        <begin position="336"/>
        <end position="360"/>
    </location>
</feature>
<evidence type="ECO:0000256" key="2">
    <source>
        <dbReference type="SAM" id="MobiDB-lite"/>
    </source>
</evidence>
<organism evidence="5 6">
    <name type="scientific">Tetrahymena thermophila (strain SB210)</name>
    <dbReference type="NCBI Taxonomy" id="312017"/>
    <lineage>
        <taxon>Eukaryota</taxon>
        <taxon>Sar</taxon>
        <taxon>Alveolata</taxon>
        <taxon>Ciliophora</taxon>
        <taxon>Intramacronucleata</taxon>
        <taxon>Oligohymenophorea</taxon>
        <taxon>Hymenostomatida</taxon>
        <taxon>Tetrahymenina</taxon>
        <taxon>Tetrahymenidae</taxon>
        <taxon>Tetrahymena</taxon>
    </lineage>
</organism>
<dbReference type="HOGENOM" id="CLU_367062_0_0_1"/>
<feature type="transmembrane region" description="Helical" evidence="3">
    <location>
        <begin position="410"/>
        <end position="428"/>
    </location>
</feature>
<sequence>MQVNINNIQGLNENQAIISGHALSPQNQVNTNLGLVLDFRQQDQKLDKKRVTITNDFSMNNYSDQKKDDSKMNTDRHMNDRLSISNQQHQRTDSIQNQGDQYNMNYPSRVTEVAQNTEFNPTLSDNNQNEQLEQRLGQQQQNNNQNSNQENMNDEDKVKSLMIIKSVIIKSMNVYVFLIFYSAQMIMDFNYKVVVSILLLFDLFSIYTNFQKYRLNKKVDIDEYQTEEEIEFRYEYNKYLLLKVIEIIVFFIFKILLIIRFDVIYINLVLVTTIVFVFVVFKILYMFKLKVKEYNPIFNETMLLLFKLFVSFQALLVSLKVEQTVDWDWVHIFWPAYIFLLTTAVITLGLIFIIITKCYFCLKRSSQKKIEIIGLLWICIFMVSFTVTSIMFLKSFIFTEDYGQDDSMQVVLFISLVFLVVMLMFSSLEWNQIIQFVYEISIIINAEEEEDIEYVISENPEQQKKAKNKSKRIKTVNPTEQDEQQNNIPQFLQKLSSTYFSAIANRQNVQNNLAKNSSKIKQQIKDQKEKGTRHKSQSFMIHKYEINHSVDFNKKPIQDINVSISQRNQGNSDQNKWKKIALDTNQKFKKLIDTPQIQKLSQQLNTHVKKKLFENYSESPKNTRVCKSNNVSFVGHQDSHRGNKKIEQSVIEDKDIQVNAPNMNDQSNVTCVICFDNAPDSVYMPCGHGGVCYECSVDIMKNTGECYLCREAIKEILRLDIKEKAQNNNFRVVALTTLVDESIVEDKKQNKNQLNNIHEVEEDNHD</sequence>
<dbReference type="Pfam" id="PF13920">
    <property type="entry name" value="zf-C3HC4_3"/>
    <property type="match status" value="1"/>
</dbReference>
<dbReference type="eggNOG" id="ENOG502SE2J">
    <property type="taxonomic scope" value="Eukaryota"/>
</dbReference>
<dbReference type="Proteomes" id="UP000009168">
    <property type="component" value="Unassembled WGS sequence"/>
</dbReference>
<dbReference type="AlphaFoldDB" id="Q23UD7"/>
<dbReference type="SUPFAM" id="SSF57850">
    <property type="entry name" value="RING/U-box"/>
    <property type="match status" value="1"/>
</dbReference>
<evidence type="ECO:0000259" key="4">
    <source>
        <dbReference type="PROSITE" id="PS50089"/>
    </source>
</evidence>
<dbReference type="KEGG" id="tet:TTHERM_00797890"/>
<feature type="transmembrane region" description="Helical" evidence="3">
    <location>
        <begin position="372"/>
        <end position="398"/>
    </location>
</feature>
<dbReference type="InParanoid" id="Q23UD7"/>
<dbReference type="PROSITE" id="PS50089">
    <property type="entry name" value="ZF_RING_2"/>
    <property type="match status" value="1"/>
</dbReference>
<dbReference type="InterPro" id="IPR013083">
    <property type="entry name" value="Znf_RING/FYVE/PHD"/>
</dbReference>
<protein>
    <submittedName>
        <fullName evidence="5">Zinc finger, C3HC4 type (RING finger) protein</fullName>
    </submittedName>
</protein>
<feature type="transmembrane region" description="Helical" evidence="3">
    <location>
        <begin position="265"/>
        <end position="285"/>
    </location>
</feature>
<name>Q23UD7_TETTS</name>
<feature type="region of interest" description="Disordered" evidence="2">
    <location>
        <begin position="465"/>
        <end position="484"/>
    </location>
</feature>
<feature type="transmembrane region" description="Helical" evidence="3">
    <location>
        <begin position="297"/>
        <end position="316"/>
    </location>
</feature>
<dbReference type="PANTHER" id="PTHR12109:SF5">
    <property type="entry name" value="RING-TYPE DOMAIN-CONTAINING PROTEIN"/>
    <property type="match status" value="1"/>
</dbReference>